<protein>
    <submittedName>
        <fullName evidence="1">Transposase</fullName>
    </submittedName>
</protein>
<evidence type="ECO:0000313" key="2">
    <source>
        <dbReference type="Proteomes" id="UP000287533"/>
    </source>
</evidence>
<accession>A0A430FIW2</accession>
<name>A0A430FIW2_9BIFI</name>
<gene>
    <name evidence="1" type="ORF">D2E25_1318</name>
</gene>
<reference evidence="1 2" key="1">
    <citation type="submission" date="2018-09" db="EMBL/GenBank/DDBJ databases">
        <title>Characterization of the phylogenetic diversity of five novel species belonging to the genus Bifidobacterium.</title>
        <authorList>
            <person name="Lugli G.A."/>
            <person name="Duranti S."/>
            <person name="Milani C."/>
        </authorList>
    </citation>
    <scope>NUCLEOTIDE SEQUENCE [LARGE SCALE GENOMIC DNA]</scope>
    <source>
        <strain evidence="1 2">2034B</strain>
    </source>
</reference>
<keyword evidence="2" id="KW-1185">Reference proteome</keyword>
<comment type="caution">
    <text evidence="1">The sequence shown here is derived from an EMBL/GenBank/DDBJ whole genome shotgun (WGS) entry which is preliminary data.</text>
</comment>
<organism evidence="1 2">
    <name type="scientific">Bifidobacterium goeldii</name>
    <dbReference type="NCBI Taxonomy" id="2306975"/>
    <lineage>
        <taxon>Bacteria</taxon>
        <taxon>Bacillati</taxon>
        <taxon>Actinomycetota</taxon>
        <taxon>Actinomycetes</taxon>
        <taxon>Bifidobacteriales</taxon>
        <taxon>Bifidobacteriaceae</taxon>
        <taxon>Bifidobacterium</taxon>
    </lineage>
</organism>
<proteinExistence type="predicted"/>
<sequence>MADSTYMNHGQRLIIAIDSENDKAQGLQWCPNESKAAYMALFSYIPVPDGLITDGLCSGRDGLRRRMTGRVDPRVGLVHDAGTATRWGKTLNAWRLRWGPSIAERTYARDNLKASKPE</sequence>
<dbReference type="AlphaFoldDB" id="A0A430FIW2"/>
<dbReference type="EMBL" id="QXGL01000004">
    <property type="protein sequence ID" value="RSX52747.1"/>
    <property type="molecule type" value="Genomic_DNA"/>
</dbReference>
<dbReference type="Proteomes" id="UP000287533">
    <property type="component" value="Unassembled WGS sequence"/>
</dbReference>
<evidence type="ECO:0000313" key="1">
    <source>
        <dbReference type="EMBL" id="RSX52747.1"/>
    </source>
</evidence>